<dbReference type="PANTHER" id="PTHR11496:SF102">
    <property type="entry name" value="ALCOHOL DEHYDROGENASE 4"/>
    <property type="match status" value="1"/>
</dbReference>
<gene>
    <name evidence="5" type="ORF">CXG49_17685</name>
    <name evidence="6" type="ORF">CXG53_18770</name>
</gene>
<dbReference type="EMBL" id="PJCP01000017">
    <property type="protein sequence ID" value="PLV22593.1"/>
    <property type="molecule type" value="Genomic_DNA"/>
</dbReference>
<accession>A0AAX0VTX1</accession>
<feature type="region of interest" description="Disordered" evidence="3">
    <location>
        <begin position="45"/>
        <end position="70"/>
    </location>
</feature>
<evidence type="ECO:0000313" key="5">
    <source>
        <dbReference type="EMBL" id="PLV17819.1"/>
    </source>
</evidence>
<dbReference type="GO" id="GO:0046872">
    <property type="term" value="F:metal ion binding"/>
    <property type="evidence" value="ECO:0007669"/>
    <property type="project" value="InterPro"/>
</dbReference>
<comment type="similarity">
    <text evidence="1">Belongs to the iron-containing alcohol dehydrogenase family.</text>
</comment>
<dbReference type="RefSeq" id="WP_102082165.1">
    <property type="nucleotide sequence ID" value="NZ_PJCP01000017.1"/>
</dbReference>
<keyword evidence="7" id="KW-1185">Reference proteome</keyword>
<evidence type="ECO:0000256" key="2">
    <source>
        <dbReference type="ARBA" id="ARBA00023002"/>
    </source>
</evidence>
<dbReference type="InterPro" id="IPR039697">
    <property type="entry name" value="Alcohol_dehydrogenase_Fe"/>
</dbReference>
<dbReference type="Proteomes" id="UP000234839">
    <property type="component" value="Unassembled WGS sequence"/>
</dbReference>
<sequence length="225" mass="23540">MSLVDNLTSIQFVVGGVSLLPAEYQQIGITLPLIVTDRGARRAGNVDGELSTDTDPSVHSLTYHAPSPNPSENAVREAVAMFKKCGCDRIIAIGGASGIHFARGLAVCAKHEGPLESFAFLEGGLAGITPAAAPLIGLPTTTGTISEVGRGAFLILDNGRKVKGISAHDDVDRHPRDYPGSRRLPRARANHRRPAATAVFGGCTNSNHTQLFIASALRGNAVNSV</sequence>
<dbReference type="PANTHER" id="PTHR11496">
    <property type="entry name" value="ALCOHOL DEHYDROGENASE"/>
    <property type="match status" value="1"/>
</dbReference>
<evidence type="ECO:0000313" key="7">
    <source>
        <dbReference type="Proteomes" id="UP000234839"/>
    </source>
</evidence>
<evidence type="ECO:0000256" key="3">
    <source>
        <dbReference type="SAM" id="MobiDB-lite"/>
    </source>
</evidence>
<evidence type="ECO:0000313" key="6">
    <source>
        <dbReference type="EMBL" id="PLV22593.1"/>
    </source>
</evidence>
<dbReference type="Pfam" id="PF00465">
    <property type="entry name" value="Fe-ADH"/>
    <property type="match status" value="1"/>
</dbReference>
<proteinExistence type="inferred from homology"/>
<feature type="region of interest" description="Disordered" evidence="3">
    <location>
        <begin position="172"/>
        <end position="191"/>
    </location>
</feature>
<protein>
    <recommendedName>
        <fullName evidence="4">Alcohol dehydrogenase iron-type/glycerol dehydrogenase GldA domain-containing protein</fullName>
    </recommendedName>
</protein>
<evidence type="ECO:0000259" key="4">
    <source>
        <dbReference type="Pfam" id="PF00465"/>
    </source>
</evidence>
<dbReference type="InterPro" id="IPR001670">
    <property type="entry name" value="ADH_Fe/GldA"/>
</dbReference>
<feature type="domain" description="Alcohol dehydrogenase iron-type/glycerol dehydrogenase GldA" evidence="4">
    <location>
        <begin position="11"/>
        <end position="163"/>
    </location>
</feature>
<evidence type="ECO:0000256" key="1">
    <source>
        <dbReference type="ARBA" id="ARBA00007358"/>
    </source>
</evidence>
<dbReference type="GO" id="GO:0004022">
    <property type="term" value="F:alcohol dehydrogenase (NAD+) activity"/>
    <property type="evidence" value="ECO:0007669"/>
    <property type="project" value="TreeGrafter"/>
</dbReference>
<dbReference type="SUPFAM" id="SSF56796">
    <property type="entry name" value="Dehydroquinate synthase-like"/>
    <property type="match status" value="1"/>
</dbReference>
<name>A0AAX0VTX1_9PSED</name>
<feature type="compositionally biased region" description="Polar residues" evidence="3">
    <location>
        <begin position="51"/>
        <end position="60"/>
    </location>
</feature>
<dbReference type="EMBL" id="PJCQ01000017">
    <property type="protein sequence ID" value="PLV17819.1"/>
    <property type="molecule type" value="Genomic_DNA"/>
</dbReference>
<reference evidence="7 8" key="1">
    <citation type="submission" date="2017-12" db="EMBL/GenBank/DDBJ databases">
        <title>Detection of the carbapenemase gene blaVIM-5 in members of the Pseudomonas putida group isolated from polluted Nigerian wetlands.</title>
        <authorList>
            <person name="Adelowo O."/>
            <person name="Vollmers J."/>
            <person name="Maeusezahl I."/>
            <person name="Kaster A.-K."/>
            <person name="Mueller J.A."/>
        </authorList>
    </citation>
    <scope>NUCLEOTIDE SEQUENCE [LARGE SCALE GENOMIC DNA]</scope>
    <source>
        <strain evidence="6 7">MR119</strain>
        <strain evidence="5 8">MR144</strain>
    </source>
</reference>
<dbReference type="Gene3D" id="3.40.50.1970">
    <property type="match status" value="1"/>
</dbReference>
<organism evidence="5 8">
    <name type="scientific">Pseudomonas guariconensis</name>
    <dbReference type="NCBI Taxonomy" id="1288410"/>
    <lineage>
        <taxon>Bacteria</taxon>
        <taxon>Pseudomonadati</taxon>
        <taxon>Pseudomonadota</taxon>
        <taxon>Gammaproteobacteria</taxon>
        <taxon>Pseudomonadales</taxon>
        <taxon>Pseudomonadaceae</taxon>
        <taxon>Pseudomonas</taxon>
    </lineage>
</organism>
<evidence type="ECO:0000313" key="8">
    <source>
        <dbReference type="Proteomes" id="UP000234878"/>
    </source>
</evidence>
<keyword evidence="2" id="KW-0560">Oxidoreductase</keyword>
<dbReference type="AlphaFoldDB" id="A0AAX0VTX1"/>
<comment type="caution">
    <text evidence="5">The sequence shown here is derived from an EMBL/GenBank/DDBJ whole genome shotgun (WGS) entry which is preliminary data.</text>
</comment>
<dbReference type="Proteomes" id="UP000234878">
    <property type="component" value="Unassembled WGS sequence"/>
</dbReference>